<reference evidence="1 2" key="1">
    <citation type="submission" date="2020-09" db="EMBL/GenBank/DDBJ databases">
        <title>Dyella sp. 7MK23 isolated from forest soil.</title>
        <authorList>
            <person name="Fu J."/>
        </authorList>
    </citation>
    <scope>NUCLEOTIDE SEQUENCE [LARGE SCALE GENOMIC DNA]</scope>
    <source>
        <strain evidence="1 2">7MK23</strain>
    </source>
</reference>
<evidence type="ECO:0000313" key="2">
    <source>
        <dbReference type="Proteomes" id="UP000651010"/>
    </source>
</evidence>
<protein>
    <submittedName>
        <fullName evidence="1">Uncharacterized protein</fullName>
    </submittedName>
</protein>
<gene>
    <name evidence="1" type="ORF">IGX34_14100</name>
</gene>
<sequence>MVNSSRKPNLDHFTVHPLCRSNRSDFLVVYFRTQLDIVISARKLLACGVQRDRVALHVAADEE</sequence>
<dbReference type="EMBL" id="JACZZA010000008">
    <property type="protein sequence ID" value="MBE1161512.1"/>
    <property type="molecule type" value="Genomic_DNA"/>
</dbReference>
<name>A0ABR9GBU3_9GAMM</name>
<accession>A0ABR9GBU3</accession>
<dbReference type="RefSeq" id="WP_192556357.1">
    <property type="nucleotide sequence ID" value="NZ_JACZZA010000008.1"/>
</dbReference>
<proteinExistence type="predicted"/>
<organism evidence="1 2">
    <name type="scientific">Dyella acidiphila</name>
    <dbReference type="NCBI Taxonomy" id="2775866"/>
    <lineage>
        <taxon>Bacteria</taxon>
        <taxon>Pseudomonadati</taxon>
        <taxon>Pseudomonadota</taxon>
        <taxon>Gammaproteobacteria</taxon>
        <taxon>Lysobacterales</taxon>
        <taxon>Rhodanobacteraceae</taxon>
        <taxon>Dyella</taxon>
    </lineage>
</organism>
<evidence type="ECO:0000313" key="1">
    <source>
        <dbReference type="EMBL" id="MBE1161512.1"/>
    </source>
</evidence>
<dbReference type="Proteomes" id="UP000651010">
    <property type="component" value="Unassembled WGS sequence"/>
</dbReference>
<comment type="caution">
    <text evidence="1">The sequence shown here is derived from an EMBL/GenBank/DDBJ whole genome shotgun (WGS) entry which is preliminary data.</text>
</comment>
<keyword evidence="2" id="KW-1185">Reference proteome</keyword>